<evidence type="ECO:0000313" key="2">
    <source>
        <dbReference type="EMBL" id="BAJ30116.1"/>
    </source>
</evidence>
<name>E4NF36_KITSK</name>
<dbReference type="HOGENOM" id="CLU_2023625_0_0_11"/>
<keyword evidence="3" id="KW-1185">Reference proteome</keyword>
<evidence type="ECO:0008006" key="4">
    <source>
        <dbReference type="Google" id="ProtNLM"/>
    </source>
</evidence>
<gene>
    <name evidence="2" type="ordered locus">KSE_43320</name>
</gene>
<feature type="chain" id="PRO_5039483267" description="Lipoprotein" evidence="1">
    <location>
        <begin position="20"/>
        <end position="122"/>
    </location>
</feature>
<dbReference type="AlphaFoldDB" id="E4NF36"/>
<evidence type="ECO:0000313" key="3">
    <source>
        <dbReference type="Proteomes" id="UP000007076"/>
    </source>
</evidence>
<dbReference type="PATRIC" id="fig|452652.3.peg.4314"/>
<dbReference type="STRING" id="452652.KSE_43320"/>
<accession>E4NF36</accession>
<dbReference type="RefSeq" id="WP_014137416.1">
    <property type="nucleotide sequence ID" value="NC_016109.1"/>
</dbReference>
<reference evidence="2 3" key="1">
    <citation type="journal article" date="2010" name="DNA Res.">
        <title>Genome sequence of Kitasatospora setae NBRC 14216T: an evolutionary snapshot of the family Streptomycetaceae.</title>
        <authorList>
            <person name="Ichikawa N."/>
            <person name="Oguchi A."/>
            <person name="Ikeda H."/>
            <person name="Ishikawa J."/>
            <person name="Kitani S."/>
            <person name="Watanabe Y."/>
            <person name="Nakamura S."/>
            <person name="Katano Y."/>
            <person name="Kishi E."/>
            <person name="Sasagawa M."/>
            <person name="Ankai A."/>
            <person name="Fukui S."/>
            <person name="Hashimoto Y."/>
            <person name="Kamata S."/>
            <person name="Otoguro M."/>
            <person name="Tanikawa S."/>
            <person name="Nihira T."/>
            <person name="Horinouchi S."/>
            <person name="Ohnishi Y."/>
            <person name="Hayakawa M."/>
            <person name="Kuzuyama T."/>
            <person name="Arisawa A."/>
            <person name="Nomoto F."/>
            <person name="Miura H."/>
            <person name="Takahashi Y."/>
            <person name="Fujita N."/>
        </authorList>
    </citation>
    <scope>NUCLEOTIDE SEQUENCE [LARGE SCALE GENOMIC DNA]</scope>
    <source>
        <strain evidence="3">ATCC 33774 / DSM 43861 / JCM 3304 / KCC A-0304 / NBRC 14216 / KM-6054</strain>
    </source>
</reference>
<keyword evidence="1" id="KW-0732">Signal</keyword>
<dbReference type="EMBL" id="AP010968">
    <property type="protein sequence ID" value="BAJ30116.1"/>
    <property type="molecule type" value="Genomic_DNA"/>
</dbReference>
<sequence>MRHLRHLRHLRLITIPAAALLLASCGLTHDQLKPTITRAEGALNTRFPNGKPEGNKAVFDAFEQKVRARGFTEKWRDSSAVMYQNAADGFAIGLIESSDSSKLLTLSVSSPCVWPDGTPPKK</sequence>
<dbReference type="KEGG" id="ksk:KSE_43320"/>
<protein>
    <recommendedName>
        <fullName evidence="4">Lipoprotein</fullName>
    </recommendedName>
</protein>
<dbReference type="PROSITE" id="PS51257">
    <property type="entry name" value="PROKAR_LIPOPROTEIN"/>
    <property type="match status" value="1"/>
</dbReference>
<proteinExistence type="predicted"/>
<organism evidence="2 3">
    <name type="scientific">Kitasatospora setae (strain ATCC 33774 / DSM 43861 / JCM 3304 / KCC A-0304 / NBRC 14216 / KM-6054)</name>
    <name type="common">Streptomyces setae</name>
    <dbReference type="NCBI Taxonomy" id="452652"/>
    <lineage>
        <taxon>Bacteria</taxon>
        <taxon>Bacillati</taxon>
        <taxon>Actinomycetota</taxon>
        <taxon>Actinomycetes</taxon>
        <taxon>Kitasatosporales</taxon>
        <taxon>Streptomycetaceae</taxon>
        <taxon>Kitasatospora</taxon>
    </lineage>
</organism>
<feature type="signal peptide" evidence="1">
    <location>
        <begin position="1"/>
        <end position="19"/>
    </location>
</feature>
<evidence type="ECO:0000256" key="1">
    <source>
        <dbReference type="SAM" id="SignalP"/>
    </source>
</evidence>
<dbReference type="Proteomes" id="UP000007076">
    <property type="component" value="Chromosome"/>
</dbReference>